<gene>
    <name evidence="2" type="ORF">GB864_12410</name>
</gene>
<dbReference type="Gene3D" id="3.10.180.10">
    <property type="entry name" value="2,3-Dihydroxybiphenyl 1,2-Dioxygenase, domain 1"/>
    <property type="match status" value="1"/>
</dbReference>
<comment type="caution">
    <text evidence="2">The sequence shown here is derived from an EMBL/GenBank/DDBJ whole genome shotgun (WGS) entry which is preliminary data.</text>
</comment>
<accession>A0A6I4P6Q1</accession>
<evidence type="ECO:0000313" key="3">
    <source>
        <dbReference type="Proteomes" id="UP000438182"/>
    </source>
</evidence>
<dbReference type="PANTHER" id="PTHR33990:SF1">
    <property type="entry name" value="PROTEIN YJDN"/>
    <property type="match status" value="1"/>
</dbReference>
<dbReference type="SUPFAM" id="SSF54593">
    <property type="entry name" value="Glyoxalase/Bleomycin resistance protein/Dihydroxybiphenyl dioxygenase"/>
    <property type="match status" value="1"/>
</dbReference>
<dbReference type="EMBL" id="WSTA01000056">
    <property type="protein sequence ID" value="MWB99347.1"/>
    <property type="molecule type" value="Genomic_DNA"/>
</dbReference>
<feature type="domain" description="PhnB-like" evidence="1">
    <location>
        <begin position="3"/>
        <end position="130"/>
    </location>
</feature>
<evidence type="ECO:0000259" key="1">
    <source>
        <dbReference type="Pfam" id="PF06983"/>
    </source>
</evidence>
<evidence type="ECO:0000313" key="2">
    <source>
        <dbReference type="EMBL" id="MWB99347.1"/>
    </source>
</evidence>
<dbReference type="InterPro" id="IPR028973">
    <property type="entry name" value="PhnB-like"/>
</dbReference>
<keyword evidence="3" id="KW-1185">Reference proteome</keyword>
<dbReference type="PANTHER" id="PTHR33990">
    <property type="entry name" value="PROTEIN YJDN-RELATED"/>
    <property type="match status" value="1"/>
</dbReference>
<dbReference type="Pfam" id="PF06983">
    <property type="entry name" value="3-dmu-9_3-mt"/>
    <property type="match status" value="1"/>
</dbReference>
<organism evidence="2 3">
    <name type="scientific">Agromyces seonyuensis</name>
    <dbReference type="NCBI Taxonomy" id="2662446"/>
    <lineage>
        <taxon>Bacteria</taxon>
        <taxon>Bacillati</taxon>
        <taxon>Actinomycetota</taxon>
        <taxon>Actinomycetes</taxon>
        <taxon>Micrococcales</taxon>
        <taxon>Microbacteriaceae</taxon>
        <taxon>Agromyces</taxon>
    </lineage>
</organism>
<dbReference type="AlphaFoldDB" id="A0A6I4P6Q1"/>
<name>A0A6I4P6Q1_9MICO</name>
<sequence>MTHISPLLRFRREAREALEFYRSVFGGDLRLETYADLGAREAGHPDADLIMYGKLDTPWGSRLVAVDEPWAETAKRGAVSIWFSGTDPLELRSCWTRLSHGATVTRTLDVAPWGDSFGMLVDKFEVPWEVSIHDSGEVYRRH</sequence>
<protein>
    <submittedName>
        <fullName evidence="2">VOC family protein</fullName>
    </submittedName>
</protein>
<dbReference type="Proteomes" id="UP000438182">
    <property type="component" value="Unassembled WGS sequence"/>
</dbReference>
<proteinExistence type="predicted"/>
<dbReference type="InterPro" id="IPR029068">
    <property type="entry name" value="Glyas_Bleomycin-R_OHBP_Dase"/>
</dbReference>
<dbReference type="RefSeq" id="WP_160425516.1">
    <property type="nucleotide sequence ID" value="NZ_WSTA01000056.1"/>
</dbReference>
<reference evidence="2 3" key="1">
    <citation type="submission" date="2019-12" db="EMBL/GenBank/DDBJ databases">
        <authorList>
            <person name="Kim Y.S."/>
        </authorList>
    </citation>
    <scope>NUCLEOTIDE SEQUENCE [LARGE SCALE GENOMIC DNA]</scope>
    <source>
        <strain evidence="2 3">MMS17-SY077</strain>
    </source>
</reference>